<feature type="region of interest" description="Disordered" evidence="1">
    <location>
        <begin position="248"/>
        <end position="323"/>
    </location>
</feature>
<name>A0A4U0V9A4_9PEZI</name>
<gene>
    <name evidence="2" type="ORF">B0A54_04309</name>
</gene>
<proteinExistence type="predicted"/>
<dbReference type="AlphaFoldDB" id="A0A4U0V9A4"/>
<accession>A0A4U0V9A4</accession>
<organism evidence="2 3">
    <name type="scientific">Friedmanniomyces endolithicus</name>
    <dbReference type="NCBI Taxonomy" id="329885"/>
    <lineage>
        <taxon>Eukaryota</taxon>
        <taxon>Fungi</taxon>
        <taxon>Dikarya</taxon>
        <taxon>Ascomycota</taxon>
        <taxon>Pezizomycotina</taxon>
        <taxon>Dothideomycetes</taxon>
        <taxon>Dothideomycetidae</taxon>
        <taxon>Mycosphaerellales</taxon>
        <taxon>Teratosphaeriaceae</taxon>
        <taxon>Friedmanniomyces</taxon>
    </lineage>
</organism>
<dbReference type="Proteomes" id="UP000310066">
    <property type="component" value="Unassembled WGS sequence"/>
</dbReference>
<feature type="compositionally biased region" description="Acidic residues" evidence="1">
    <location>
        <begin position="306"/>
        <end position="323"/>
    </location>
</feature>
<reference evidence="2 3" key="1">
    <citation type="submission" date="2017-03" db="EMBL/GenBank/DDBJ databases">
        <title>Genomes of endolithic fungi from Antarctica.</title>
        <authorList>
            <person name="Coleine C."/>
            <person name="Masonjones S."/>
            <person name="Stajich J.E."/>
        </authorList>
    </citation>
    <scope>NUCLEOTIDE SEQUENCE [LARGE SCALE GENOMIC DNA]</scope>
    <source>
        <strain evidence="2 3">CCFEE 5311</strain>
    </source>
</reference>
<sequence length="361" mass="41263">MATAFIHLEELPNELQLEIMSLIALSDRITIPPKGLSTFSPPLFYVSRFMMVFTSKDMFSKYRGVLEESIIKDKQVTTAIVKDYNFTNFKKAITHLQMVGSRMKEPAMERFCFPCSSKDAPSLQDITGAYFRINLHFTTAFTSDDESKLPALLRFMTALQRKHAKKHFRVFHTVAKVEDSPDLGKMISGLTFDDSAQGQLRFLMAALQKAFGRDLAAEMLGLPMRGWGDDDINRGLVWDEQEDAHWEAREVEMGDEVVEEENDMEDEMEMEEENDVENGVEMKGDVREEDEEMKDESEDEVKVKQEEEEEEGSDSEEVDEPDYADIGLRAWLQERTYRLALARQAADLAQGMEGRVGEEGT</sequence>
<dbReference type="EMBL" id="NAJP01000012">
    <property type="protein sequence ID" value="TKA45213.1"/>
    <property type="molecule type" value="Genomic_DNA"/>
</dbReference>
<feature type="compositionally biased region" description="Acidic residues" evidence="1">
    <location>
        <begin position="287"/>
        <end position="299"/>
    </location>
</feature>
<evidence type="ECO:0000313" key="2">
    <source>
        <dbReference type="EMBL" id="TKA45213.1"/>
    </source>
</evidence>
<comment type="caution">
    <text evidence="2">The sequence shown here is derived from an EMBL/GenBank/DDBJ whole genome shotgun (WGS) entry which is preliminary data.</text>
</comment>
<protein>
    <submittedName>
        <fullName evidence="2">Uncharacterized protein</fullName>
    </submittedName>
</protein>
<feature type="compositionally biased region" description="Acidic residues" evidence="1">
    <location>
        <begin position="253"/>
        <end position="278"/>
    </location>
</feature>
<evidence type="ECO:0000256" key="1">
    <source>
        <dbReference type="SAM" id="MobiDB-lite"/>
    </source>
</evidence>
<evidence type="ECO:0000313" key="3">
    <source>
        <dbReference type="Proteomes" id="UP000310066"/>
    </source>
</evidence>